<dbReference type="Pfam" id="PF03144">
    <property type="entry name" value="GTP_EFTU_D2"/>
    <property type="match status" value="1"/>
</dbReference>
<dbReference type="SMART" id="SM00889">
    <property type="entry name" value="EFG_IV"/>
    <property type="match status" value="1"/>
</dbReference>
<organism evidence="9 10">
    <name type="scientific">Digitaria exilis</name>
    <dbReference type="NCBI Taxonomy" id="1010633"/>
    <lineage>
        <taxon>Eukaryota</taxon>
        <taxon>Viridiplantae</taxon>
        <taxon>Streptophyta</taxon>
        <taxon>Embryophyta</taxon>
        <taxon>Tracheophyta</taxon>
        <taxon>Spermatophyta</taxon>
        <taxon>Magnoliopsida</taxon>
        <taxon>Liliopsida</taxon>
        <taxon>Poales</taxon>
        <taxon>Poaceae</taxon>
        <taxon>PACMAD clade</taxon>
        <taxon>Panicoideae</taxon>
        <taxon>Panicodae</taxon>
        <taxon>Paniceae</taxon>
        <taxon>Anthephorinae</taxon>
        <taxon>Digitaria</taxon>
    </lineage>
</organism>
<dbReference type="AlphaFoldDB" id="A0A835EHH1"/>
<dbReference type="GO" id="GO:0003746">
    <property type="term" value="F:translation elongation factor activity"/>
    <property type="evidence" value="ECO:0007669"/>
    <property type="project" value="UniProtKB-KW"/>
</dbReference>
<dbReference type="OrthoDB" id="364892at2759"/>
<dbReference type="Gene3D" id="3.30.70.870">
    <property type="entry name" value="Elongation Factor G (Translational Gtpase), domain 3"/>
    <property type="match status" value="1"/>
</dbReference>
<evidence type="ECO:0000259" key="8">
    <source>
        <dbReference type="PROSITE" id="PS51722"/>
    </source>
</evidence>
<dbReference type="Proteomes" id="UP000636709">
    <property type="component" value="Unassembled WGS sequence"/>
</dbReference>
<dbReference type="InterPro" id="IPR041095">
    <property type="entry name" value="EFG_II"/>
</dbReference>
<name>A0A835EHH1_9POAL</name>
<dbReference type="GO" id="GO:1990904">
    <property type="term" value="C:ribonucleoprotein complex"/>
    <property type="evidence" value="ECO:0007669"/>
    <property type="project" value="TreeGrafter"/>
</dbReference>
<evidence type="ECO:0000256" key="3">
    <source>
        <dbReference type="ARBA" id="ARBA00022741"/>
    </source>
</evidence>
<keyword evidence="4" id="KW-0251">Elongation factor</keyword>
<dbReference type="InterPro" id="IPR014721">
    <property type="entry name" value="Ribsml_uS5_D2-typ_fold_subgr"/>
</dbReference>
<dbReference type="CDD" id="cd16261">
    <property type="entry name" value="EF2_snRNP_III"/>
    <property type="match status" value="1"/>
</dbReference>
<dbReference type="EMBL" id="JACEFO010001965">
    <property type="protein sequence ID" value="KAF8691329.1"/>
    <property type="molecule type" value="Genomic_DNA"/>
</dbReference>
<dbReference type="FunFam" id="3.30.70.870:FF:000002">
    <property type="entry name" value="Translation elongation factor 2"/>
    <property type="match status" value="1"/>
</dbReference>
<dbReference type="FunFam" id="3.40.50.300:FF:000058">
    <property type="entry name" value="Translation elongation factor 2"/>
    <property type="match status" value="1"/>
</dbReference>
<dbReference type="PANTHER" id="PTHR42908">
    <property type="entry name" value="TRANSLATION ELONGATION FACTOR-RELATED"/>
    <property type="match status" value="1"/>
</dbReference>
<dbReference type="InterPro" id="IPR000640">
    <property type="entry name" value="EFG_V-like"/>
</dbReference>
<evidence type="ECO:0000313" key="9">
    <source>
        <dbReference type="EMBL" id="KAF8691329.1"/>
    </source>
</evidence>
<comment type="catalytic activity">
    <reaction evidence="7">
        <text>GTP + H2O = GDP + phosphate + H(+)</text>
        <dbReference type="Rhea" id="RHEA:19669"/>
        <dbReference type="ChEBI" id="CHEBI:15377"/>
        <dbReference type="ChEBI" id="CHEBI:15378"/>
        <dbReference type="ChEBI" id="CHEBI:37565"/>
        <dbReference type="ChEBI" id="CHEBI:43474"/>
        <dbReference type="ChEBI" id="CHEBI:58189"/>
    </reaction>
    <physiologicalReaction direction="left-to-right" evidence="7">
        <dbReference type="Rhea" id="RHEA:19670"/>
    </physiologicalReaction>
</comment>
<dbReference type="GO" id="GO:0003924">
    <property type="term" value="F:GTPase activity"/>
    <property type="evidence" value="ECO:0007669"/>
    <property type="project" value="InterPro"/>
</dbReference>
<dbReference type="GO" id="GO:0005829">
    <property type="term" value="C:cytosol"/>
    <property type="evidence" value="ECO:0007669"/>
    <property type="project" value="TreeGrafter"/>
</dbReference>
<dbReference type="Gene3D" id="3.40.50.300">
    <property type="entry name" value="P-loop containing nucleotide triphosphate hydrolases"/>
    <property type="match status" value="1"/>
</dbReference>
<dbReference type="Pfam" id="PF14492">
    <property type="entry name" value="EFG_III"/>
    <property type="match status" value="1"/>
</dbReference>
<comment type="subcellular location">
    <subcellularLocation>
        <location evidence="1">Cytoplasm</location>
    </subcellularLocation>
</comment>
<dbReference type="SUPFAM" id="SSF54211">
    <property type="entry name" value="Ribosomal protein S5 domain 2-like"/>
    <property type="match status" value="1"/>
</dbReference>
<keyword evidence="6" id="KW-0342">GTP-binding</keyword>
<dbReference type="GO" id="GO:0043022">
    <property type="term" value="F:ribosome binding"/>
    <property type="evidence" value="ECO:0007669"/>
    <property type="project" value="TreeGrafter"/>
</dbReference>
<dbReference type="InterPro" id="IPR005225">
    <property type="entry name" value="Small_GTP-bd"/>
</dbReference>
<keyword evidence="2" id="KW-0963">Cytoplasm</keyword>
<evidence type="ECO:0000256" key="7">
    <source>
        <dbReference type="ARBA" id="ARBA00049117"/>
    </source>
</evidence>
<dbReference type="SMART" id="SM00838">
    <property type="entry name" value="EFG_C"/>
    <property type="match status" value="1"/>
</dbReference>
<dbReference type="InterPro" id="IPR004161">
    <property type="entry name" value="EFTu-like_2"/>
</dbReference>
<protein>
    <recommendedName>
        <fullName evidence="8">Tr-type G domain-containing protein</fullName>
    </recommendedName>
</protein>
<dbReference type="GO" id="GO:0005525">
    <property type="term" value="F:GTP binding"/>
    <property type="evidence" value="ECO:0007669"/>
    <property type="project" value="UniProtKB-KW"/>
</dbReference>
<dbReference type="InterPro" id="IPR009000">
    <property type="entry name" value="Transl_B-barrel_sf"/>
</dbReference>
<evidence type="ECO:0000256" key="1">
    <source>
        <dbReference type="ARBA" id="ARBA00004496"/>
    </source>
</evidence>
<comment type="caution">
    <text evidence="9">The sequence shown here is derived from an EMBL/GenBank/DDBJ whole genome shotgun (WGS) entry which is preliminary data.</text>
</comment>
<dbReference type="SUPFAM" id="SSF52540">
    <property type="entry name" value="P-loop containing nucleoside triphosphate hydrolases"/>
    <property type="match status" value="1"/>
</dbReference>
<dbReference type="NCBIfam" id="TIGR00231">
    <property type="entry name" value="small_GTP"/>
    <property type="match status" value="1"/>
</dbReference>
<dbReference type="Gene3D" id="3.30.70.240">
    <property type="match status" value="1"/>
</dbReference>
<dbReference type="Pfam" id="PF03764">
    <property type="entry name" value="EFG_IV"/>
    <property type="match status" value="1"/>
</dbReference>
<keyword evidence="5" id="KW-0648">Protein biosynthesis</keyword>
<dbReference type="Pfam" id="PF00679">
    <property type="entry name" value="EFG_C"/>
    <property type="match status" value="1"/>
</dbReference>
<dbReference type="PROSITE" id="PS51722">
    <property type="entry name" value="G_TR_2"/>
    <property type="match status" value="1"/>
</dbReference>
<gene>
    <name evidence="9" type="ORF">HU200_040457</name>
</gene>
<dbReference type="InterPro" id="IPR020568">
    <property type="entry name" value="Ribosomal_Su5_D2-typ_SF"/>
</dbReference>
<evidence type="ECO:0000256" key="2">
    <source>
        <dbReference type="ARBA" id="ARBA00022490"/>
    </source>
</evidence>
<dbReference type="Pfam" id="PF00009">
    <property type="entry name" value="GTP_EFTU"/>
    <property type="match status" value="1"/>
</dbReference>
<dbReference type="Gene3D" id="3.90.1430.10">
    <property type="entry name" value="Yeast translation eEF2 (G' domain)"/>
    <property type="match status" value="1"/>
</dbReference>
<dbReference type="InterPro" id="IPR005517">
    <property type="entry name" value="Transl_elong_EFG/EF2_IV"/>
</dbReference>
<keyword evidence="3" id="KW-0547">Nucleotide-binding</keyword>
<dbReference type="CDD" id="cd04096">
    <property type="entry name" value="eEF2_snRNP_like_C"/>
    <property type="match status" value="1"/>
</dbReference>
<feature type="domain" description="Tr-type G" evidence="8">
    <location>
        <begin position="47"/>
        <end position="261"/>
    </location>
</feature>
<accession>A0A835EHH1</accession>
<reference evidence="9" key="1">
    <citation type="submission" date="2020-07" db="EMBL/GenBank/DDBJ databases">
        <title>Genome sequence and genetic diversity analysis of an under-domesticated orphan crop, white fonio (Digitaria exilis).</title>
        <authorList>
            <person name="Bennetzen J.L."/>
            <person name="Chen S."/>
            <person name="Ma X."/>
            <person name="Wang X."/>
            <person name="Yssel A.E.J."/>
            <person name="Chaluvadi S.R."/>
            <person name="Johnson M."/>
            <person name="Gangashetty P."/>
            <person name="Hamidou F."/>
            <person name="Sanogo M.D."/>
            <person name="Zwaenepoel A."/>
            <person name="Wallace J."/>
            <person name="Van De Peer Y."/>
            <person name="Van Deynze A."/>
        </authorList>
    </citation>
    <scope>NUCLEOTIDE SEQUENCE</scope>
    <source>
        <tissue evidence="9">Leaves</tissue>
    </source>
</reference>
<evidence type="ECO:0000256" key="5">
    <source>
        <dbReference type="ARBA" id="ARBA00022917"/>
    </source>
</evidence>
<keyword evidence="10" id="KW-1185">Reference proteome</keyword>
<dbReference type="FunFam" id="3.90.1430.10:FF:000003">
    <property type="entry name" value="Elongation factor 2"/>
    <property type="match status" value="1"/>
</dbReference>
<evidence type="ECO:0000256" key="4">
    <source>
        <dbReference type="ARBA" id="ARBA00022768"/>
    </source>
</evidence>
<evidence type="ECO:0000313" key="10">
    <source>
        <dbReference type="Proteomes" id="UP000636709"/>
    </source>
</evidence>
<dbReference type="Gene3D" id="2.40.30.10">
    <property type="entry name" value="Translation factors"/>
    <property type="match status" value="1"/>
</dbReference>
<dbReference type="InterPro" id="IPR000795">
    <property type="entry name" value="T_Tr_GTP-bd_dom"/>
</dbReference>
<dbReference type="SUPFAM" id="SSF54980">
    <property type="entry name" value="EF-G C-terminal domain-like"/>
    <property type="match status" value="2"/>
</dbReference>
<dbReference type="Gene3D" id="3.30.230.10">
    <property type="match status" value="1"/>
</dbReference>
<dbReference type="InterPro" id="IPR027417">
    <property type="entry name" value="P-loop_NTPase"/>
</dbReference>
<proteinExistence type="predicted"/>
<dbReference type="SUPFAM" id="SSF50447">
    <property type="entry name" value="Translation proteins"/>
    <property type="match status" value="1"/>
</dbReference>
<evidence type="ECO:0000256" key="6">
    <source>
        <dbReference type="ARBA" id="ARBA00023134"/>
    </source>
</evidence>
<dbReference type="CDD" id="cd01681">
    <property type="entry name" value="aeEF2_snRNP_like_IV"/>
    <property type="match status" value="1"/>
</dbReference>
<sequence length="865" mass="96840">MDKKHNIRNMSVIAHMDHVCICSVRVIYELGSSFFCTVINWFFCSMLNVEILNCQYMLFAGNSTLTGSLVAAARIIGQEVDGDVCTKGTCADEVADGITIKAAGISLYYEMTDSSMKTFKGERDGNKYLINLIDTPGHVDFSAEVTAALRVTDGALVVIDCIEGVCVQTETVLRQALGERVIPVVVLTKIDKFFNLQDDGEEAYKKLSWVIDKANAVISTYEDQTFGDVHVCPLKGTVAFSACLHGWAFTLANFAKMFAPTFNFTESEMMKKLWGENFFDVKTKAWTTMNTGSGTCKRGFVKFCYEPIKDMIKYCMNNQKDALEKPLRKLKITLKDDEMNLTGEDLMKCVMQYWLPASTALVKMMIFQLPSPSTAQKYRVDNLYEGPLTDKYATAIRNCDPEGPLMLYVSKMIPGSDKGSFFAFGRVFSGRIASGMKVRIMGPNYAPDQNKDLYFESVQCTVIWMSKKYEHVRDVPCGNTVAMVGLDHFITKNATLTDEVDVDAFPIRAMKFSVCPVVVVTVQCKVASDFPKLVEGLKLLVKSDPLVLCTIEESGEHFIAGAGELHLKICLKDLQEYFLDGTELTISTPFVSFRETVLQESDHPIMRKSQNKHNCLHMKAYPLMNEFTKAIDEGHIQLSDHMACSKIFSEVQSDRDLSRELWCFGPDTNGPNVIINTCKGVKYLDEIKDSIVDGFKWASKEGALAQENMRGICFEIYDAAVNANAADRVSGQVIPMVMEAIYASQLAAKPMLLEPVYLVEIQAPKHALGVINSVMNQFRGQVLEEIQRPGTSIYNLRAHIPVCESFEFSRTLRDVTYSQAFPQYVFDHWDMVPSDPLEASSHAAQLVLSVRKRKGLKEQMPPLPF</sequence>
<dbReference type="InterPro" id="IPR035647">
    <property type="entry name" value="EFG_III/V"/>
</dbReference>
<dbReference type="FunFam" id="2.40.30.10:FF:000010">
    <property type="entry name" value="Translation elongation factor 2"/>
    <property type="match status" value="1"/>
</dbReference>
<dbReference type="FunFam" id="3.30.70.240:FF:000003">
    <property type="entry name" value="Translation elongation factor 2"/>
    <property type="match status" value="1"/>
</dbReference>
<dbReference type="CDD" id="cd16268">
    <property type="entry name" value="EF2_II"/>
    <property type="match status" value="1"/>
</dbReference>
<dbReference type="PANTHER" id="PTHR42908:SF21">
    <property type="entry name" value="TRANSLATION ELONGATION FACTOR EFG_EF2 DOMAIN-CONTAINING PROTEIN"/>
    <property type="match status" value="1"/>
</dbReference>